<feature type="compositionally biased region" description="Low complexity" evidence="1">
    <location>
        <begin position="10"/>
        <end position="29"/>
    </location>
</feature>
<accession>A0AAW0QKB0</accession>
<dbReference type="AlphaFoldDB" id="A0AAW0QKB0"/>
<name>A0AAW0QKB0_9PEZI</name>
<feature type="compositionally biased region" description="Basic and acidic residues" evidence="1">
    <location>
        <begin position="30"/>
        <end position="39"/>
    </location>
</feature>
<sequence>MKFIVNGCHSATGGYDSASSTSSGRSDISTPKHESDKQAKPAPLRSLKRRPKPSWDRITYEDGGSFGRMRLPKHSAPRLVTPAPSERLAAELVWCLDAAPGTGLDLHLWGASLGLLPPLLAQSAALQHATKLLVASWFNMQRGWTRCKWLDAKLYDAALRSLQQALEHAFKEDSSSSHLTTTTLAAQTILHKLEVTYFRPFVLLPPKTVADSHQIVCNDVSMSYQSSHAAGLSAVISTGGYSRGFSELDLHLIFESFFTVHIGRALLVGRPPQSPRHDPLKPTLLSRFYRFWSEVAVWPTLVRRLRHLHANPTDVVLAAEVALQARALLAYLDGLDQSVFAKAVELGSIVEVENDSRNSHHHSGPKEEEEEEEEEEEQFTPKSCDFANYNLAHFFSAHAFFTVVTLRILHCAQSLLARGFSHVGEGQQHRSQAMEEEEEGPCRRVLDFSRRLWQAYPYMRRRRPLELGRGGSSSWPIVAEAMALTGRSYVQPQHGNDDDALIDWEAELQSMDSVDLGSDLMSYDLLSWDLDLQGPVLG</sequence>
<comment type="caution">
    <text evidence="2">The sequence shown here is derived from an EMBL/GenBank/DDBJ whole genome shotgun (WGS) entry which is preliminary data.</text>
</comment>
<protein>
    <recommendedName>
        <fullName evidence="4">Transcription factor domain-containing protein</fullName>
    </recommendedName>
</protein>
<feature type="region of interest" description="Disordered" evidence="1">
    <location>
        <begin position="1"/>
        <end position="56"/>
    </location>
</feature>
<dbReference type="EMBL" id="JAQQWP010000008">
    <property type="protein sequence ID" value="KAK8104998.1"/>
    <property type="molecule type" value="Genomic_DNA"/>
</dbReference>
<proteinExistence type="predicted"/>
<gene>
    <name evidence="2" type="ORF">PG999_008357</name>
</gene>
<organism evidence="2 3">
    <name type="scientific">Apiospora kogelbergensis</name>
    <dbReference type="NCBI Taxonomy" id="1337665"/>
    <lineage>
        <taxon>Eukaryota</taxon>
        <taxon>Fungi</taxon>
        <taxon>Dikarya</taxon>
        <taxon>Ascomycota</taxon>
        <taxon>Pezizomycotina</taxon>
        <taxon>Sordariomycetes</taxon>
        <taxon>Xylariomycetidae</taxon>
        <taxon>Amphisphaeriales</taxon>
        <taxon>Apiosporaceae</taxon>
        <taxon>Apiospora</taxon>
    </lineage>
</organism>
<feature type="region of interest" description="Disordered" evidence="1">
    <location>
        <begin position="354"/>
        <end position="379"/>
    </location>
</feature>
<evidence type="ECO:0008006" key="4">
    <source>
        <dbReference type="Google" id="ProtNLM"/>
    </source>
</evidence>
<evidence type="ECO:0000313" key="3">
    <source>
        <dbReference type="Proteomes" id="UP001392437"/>
    </source>
</evidence>
<dbReference type="Proteomes" id="UP001392437">
    <property type="component" value="Unassembled WGS sequence"/>
</dbReference>
<evidence type="ECO:0000313" key="2">
    <source>
        <dbReference type="EMBL" id="KAK8104998.1"/>
    </source>
</evidence>
<reference evidence="2 3" key="1">
    <citation type="submission" date="2023-01" db="EMBL/GenBank/DDBJ databases">
        <title>Analysis of 21 Apiospora genomes using comparative genomics revels a genus with tremendous synthesis potential of carbohydrate active enzymes and secondary metabolites.</title>
        <authorList>
            <person name="Sorensen T."/>
        </authorList>
    </citation>
    <scope>NUCLEOTIDE SEQUENCE [LARGE SCALE GENOMIC DNA]</scope>
    <source>
        <strain evidence="2 3">CBS 117206</strain>
    </source>
</reference>
<feature type="compositionally biased region" description="Acidic residues" evidence="1">
    <location>
        <begin position="367"/>
        <end position="378"/>
    </location>
</feature>
<evidence type="ECO:0000256" key="1">
    <source>
        <dbReference type="SAM" id="MobiDB-lite"/>
    </source>
</evidence>
<keyword evidence="3" id="KW-1185">Reference proteome</keyword>